<dbReference type="InterPro" id="IPR005303">
    <property type="entry name" value="MOCOS_middle"/>
</dbReference>
<organism evidence="3">
    <name type="scientific">Timema douglasi</name>
    <name type="common">Walking stick</name>
    <dbReference type="NCBI Taxonomy" id="61478"/>
    <lineage>
        <taxon>Eukaryota</taxon>
        <taxon>Metazoa</taxon>
        <taxon>Ecdysozoa</taxon>
        <taxon>Arthropoda</taxon>
        <taxon>Hexapoda</taxon>
        <taxon>Insecta</taxon>
        <taxon>Pterygota</taxon>
        <taxon>Neoptera</taxon>
        <taxon>Polyneoptera</taxon>
        <taxon>Phasmatodea</taxon>
        <taxon>Timematodea</taxon>
        <taxon>Timematoidea</taxon>
        <taxon>Timematidae</taxon>
        <taxon>Timema</taxon>
    </lineage>
</organism>
<feature type="compositionally biased region" description="Polar residues" evidence="1">
    <location>
        <begin position="117"/>
        <end position="154"/>
    </location>
</feature>
<proteinExistence type="predicted"/>
<reference evidence="3" key="1">
    <citation type="submission" date="2020-11" db="EMBL/GenBank/DDBJ databases">
        <authorList>
            <person name="Tran Van P."/>
        </authorList>
    </citation>
    <scope>NUCLEOTIDE SEQUENCE</scope>
</reference>
<evidence type="ECO:0000256" key="1">
    <source>
        <dbReference type="SAM" id="MobiDB-lite"/>
    </source>
</evidence>
<feature type="compositionally biased region" description="Basic and acidic residues" evidence="1">
    <location>
        <begin position="75"/>
        <end position="96"/>
    </location>
</feature>
<feature type="compositionally biased region" description="Polar residues" evidence="1">
    <location>
        <begin position="97"/>
        <end position="107"/>
    </location>
</feature>
<dbReference type="Pfam" id="PF03476">
    <property type="entry name" value="MOSC_N"/>
    <property type="match status" value="1"/>
</dbReference>
<gene>
    <name evidence="3" type="ORF">TDIB3V08_LOCUS8037</name>
</gene>
<dbReference type="AlphaFoldDB" id="A0A7R8VSH6"/>
<evidence type="ECO:0000259" key="2">
    <source>
        <dbReference type="Pfam" id="PF03476"/>
    </source>
</evidence>
<dbReference type="EMBL" id="OA568738">
    <property type="protein sequence ID" value="CAD7201846.1"/>
    <property type="molecule type" value="Genomic_DNA"/>
</dbReference>
<evidence type="ECO:0000313" key="3">
    <source>
        <dbReference type="EMBL" id="CAD7201846.1"/>
    </source>
</evidence>
<dbReference type="SUPFAM" id="SSF141673">
    <property type="entry name" value="MOSC N-terminal domain-like"/>
    <property type="match status" value="1"/>
</dbReference>
<protein>
    <recommendedName>
        <fullName evidence="2">Molybdenum cofactor sulfurase middle domain-containing protein</fullName>
    </recommendedName>
</protein>
<feature type="domain" description="Molybdenum cofactor sulfurase middle" evidence="2">
    <location>
        <begin position="307"/>
        <end position="433"/>
    </location>
</feature>
<name>A0A7R8VSH6_TIMDO</name>
<accession>A0A7R8VSH6</accession>
<feature type="region of interest" description="Disordered" evidence="1">
    <location>
        <begin position="75"/>
        <end position="160"/>
    </location>
</feature>
<sequence>MSTRRLGYQPLWHFTGIDFCTTIGHLGVSPMYLGAAFFPDGNTYLVSQLTGDVKLKHYATTAHVSQLTSWGSKYKIGDGEPVSDKSSEDRSNRSELKTTNPDSSLHSSAYEKRKATITATPNCHCSPTTEMSTTKSNSSPEIPSASTSRTSSPGPSMVSMPEAWASLTTQPVQILEADEGAAAPRVCLALKAKVTDSTHGRDPIKATNDISGYHAIYKPGFVPSARAPQPAAGPLGKEFEQRSLTGIIDKHEDTGEEDVHISTMWYMHVRMGGSLVLVAGLGLLVWWESRRRNRRRLQVPTQWRQVGKLASLTVFPLKSGRGIPLKEGECTEIGLRTLGQGAAHLRDRFFVIYGGKYFDHKNAKTYPKMVLISISSEKEGEVKFEAPGMPALRLQVPDHANKLNDKYCLLWLNDKVKTLDCGEEVASWMSRYILDKESGVRLGYHLEHVTQRNAYKPPWSAFRVFYDKLRTKDILSRVSGVLPIWLLIGALHRNWRNCPSWRNIVFLLYSRAIDCCLEEDRCGQLSESVGKISDTSQQQIKRQQKVPDKGFLTKIEPYQLSSMTKFTIHGKETDPQPVLNQVMQQLKELRTKNEQLRIENASPSCSVNHGQGTHTSNATEITIRYREYSICRDVLVSSVGKDAGTPKKWL</sequence>